<dbReference type="PANTHER" id="PTHR19959">
    <property type="entry name" value="KINESIN LIGHT CHAIN"/>
    <property type="match status" value="1"/>
</dbReference>
<gene>
    <name evidence="3" type="primary">LOC118430984</name>
</gene>
<evidence type="ECO:0000313" key="3">
    <source>
        <dbReference type="RefSeq" id="XP_035697910.1"/>
    </source>
</evidence>
<dbReference type="Proteomes" id="UP000001554">
    <property type="component" value="Chromosome 14"/>
</dbReference>
<name>A0A9J7NCC6_BRAFL</name>
<dbReference type="PANTHER" id="PTHR19959:SF119">
    <property type="entry name" value="FUNGAL LIPASE-LIKE DOMAIN-CONTAINING PROTEIN"/>
    <property type="match status" value="1"/>
</dbReference>
<reference evidence="3" key="2">
    <citation type="submission" date="2025-08" db="UniProtKB">
        <authorList>
            <consortium name="RefSeq"/>
        </authorList>
    </citation>
    <scope>IDENTIFICATION</scope>
    <source>
        <strain evidence="3">S238N-H82</strain>
        <tissue evidence="3">Testes</tissue>
    </source>
</reference>
<organism evidence="2 3">
    <name type="scientific">Branchiostoma floridae</name>
    <name type="common">Florida lancelet</name>
    <name type="synonym">Amphioxus</name>
    <dbReference type="NCBI Taxonomy" id="7739"/>
    <lineage>
        <taxon>Eukaryota</taxon>
        <taxon>Metazoa</taxon>
        <taxon>Chordata</taxon>
        <taxon>Cephalochordata</taxon>
        <taxon>Leptocardii</taxon>
        <taxon>Amphioxiformes</taxon>
        <taxon>Branchiostomatidae</taxon>
        <taxon>Branchiostoma</taxon>
    </lineage>
</organism>
<dbReference type="KEGG" id="bfo:118430984"/>
<evidence type="ECO:0000256" key="1">
    <source>
        <dbReference type="SAM" id="MobiDB-lite"/>
    </source>
</evidence>
<proteinExistence type="predicted"/>
<dbReference type="OrthoDB" id="10047531at2759"/>
<accession>A0A9J7NCC6</accession>
<dbReference type="AlphaFoldDB" id="A0A9J7NCC6"/>
<evidence type="ECO:0000313" key="2">
    <source>
        <dbReference type="Proteomes" id="UP000001554"/>
    </source>
</evidence>
<dbReference type="GeneID" id="118430984"/>
<dbReference type="RefSeq" id="XP_035697910.1">
    <property type="nucleotide sequence ID" value="XM_035842017.1"/>
</dbReference>
<feature type="compositionally biased region" description="Basic residues" evidence="1">
    <location>
        <begin position="242"/>
        <end position="257"/>
    </location>
</feature>
<feature type="region of interest" description="Disordered" evidence="1">
    <location>
        <begin position="238"/>
        <end position="258"/>
    </location>
</feature>
<keyword evidence="2" id="KW-1185">Reference proteome</keyword>
<sequence length="308" mass="35198">MSDEGRKTSDINMISLAKKLQNLELFLDSQYDKDVGYGRALIEAIVDNDLFIEVEVLKCIGDLHLQKGMLSQDLADFDKAAALYAAALLRCTDPDMGQTLEHRIGYMEKLSSQLQYTPHSRWLPPDYGGTFDNNVLRVVKTCHQLDRSVKNSWRSVETRYTEILVTAIAAGDVLLELEVLKSLGDLFFESGKKMKEVSQFFKAAAMYKKALTICEEPGTTQTLSHRIRYTEKVSEAVNRQSLRNKSRPTKNRSHQRQQCRNITKAEISQDHNLHPDIPRWGKTLLTFVVQAEVGSVWRWLCYSSGWDF</sequence>
<protein>
    <submittedName>
        <fullName evidence="3">Uncharacterized protein LOC118430984</fullName>
    </submittedName>
</protein>
<reference evidence="2" key="1">
    <citation type="journal article" date="2020" name="Nat. Ecol. Evol.">
        <title>Deeply conserved synteny resolves early events in vertebrate evolution.</title>
        <authorList>
            <person name="Simakov O."/>
            <person name="Marletaz F."/>
            <person name="Yue J.X."/>
            <person name="O'Connell B."/>
            <person name="Jenkins J."/>
            <person name="Brandt A."/>
            <person name="Calef R."/>
            <person name="Tung C.H."/>
            <person name="Huang T.K."/>
            <person name="Schmutz J."/>
            <person name="Satoh N."/>
            <person name="Yu J.K."/>
            <person name="Putnam N.H."/>
            <person name="Green R.E."/>
            <person name="Rokhsar D.S."/>
        </authorList>
    </citation>
    <scope>NUCLEOTIDE SEQUENCE [LARGE SCALE GENOMIC DNA]</scope>
    <source>
        <strain evidence="2">S238N-H82</strain>
    </source>
</reference>